<dbReference type="AlphaFoldDB" id="A0A3P3WHS3"/>
<dbReference type="Proteomes" id="UP000271937">
    <property type="component" value="Unassembled WGS sequence"/>
</dbReference>
<dbReference type="PANTHER" id="PTHR48079:SF6">
    <property type="entry name" value="NAD(P)-BINDING DOMAIN-CONTAINING PROTEIN-RELATED"/>
    <property type="match status" value="1"/>
</dbReference>
<dbReference type="RefSeq" id="WP_125011615.1">
    <property type="nucleotide sequence ID" value="NZ_RQVR01000002.1"/>
</dbReference>
<keyword evidence="3" id="KW-1185">Reference proteome</keyword>
<dbReference type="PANTHER" id="PTHR48079">
    <property type="entry name" value="PROTEIN YEEZ"/>
    <property type="match status" value="1"/>
</dbReference>
<evidence type="ECO:0000259" key="1">
    <source>
        <dbReference type="Pfam" id="PF01370"/>
    </source>
</evidence>
<dbReference type="OrthoDB" id="596910at2"/>
<evidence type="ECO:0000313" key="3">
    <source>
        <dbReference type="Proteomes" id="UP000271937"/>
    </source>
</evidence>
<organism evidence="2 3">
    <name type="scientific">Flavobacterium macacae</name>
    <dbReference type="NCBI Taxonomy" id="2488993"/>
    <lineage>
        <taxon>Bacteria</taxon>
        <taxon>Pseudomonadati</taxon>
        <taxon>Bacteroidota</taxon>
        <taxon>Flavobacteriia</taxon>
        <taxon>Flavobacteriales</taxon>
        <taxon>Flavobacteriaceae</taxon>
        <taxon>Flavobacterium</taxon>
    </lineage>
</organism>
<dbReference type="GO" id="GO:0004029">
    <property type="term" value="F:aldehyde dehydrogenase (NAD+) activity"/>
    <property type="evidence" value="ECO:0007669"/>
    <property type="project" value="TreeGrafter"/>
</dbReference>
<dbReference type="EMBL" id="RQVR01000002">
    <property type="protein sequence ID" value="RRJ93836.1"/>
    <property type="molecule type" value="Genomic_DNA"/>
</dbReference>
<sequence length="330" mass="37446">MILITGATGLVGSHLLLHLLQNGEEVRALYKNQENIKKTEALFRWKNQPLLFDKINWVPGCISDIPALEIAFENIDYVYHCAAVISFNPDDEEQLRKVNIEGTANIVNFCLAKNVKKLCHVSSIAALGDLQEQETIITEETEWNPEKPHSDYGITKYGAEMEVWRGEEEGLKTIIVNPGIILGTGFWQNGSSEVFIRIKKGLKYFTKGATGFTTVNDVVKIMAALMKSDISKERFTIVSEIIPYEKLSRTIAKALGKKEPSINLKPWQTSIAWKLDWLVSTLFFRRRNLSRATAKAMHTHSNFDNSKIKNALNFEFESIENYIAEVKNTF</sequence>
<dbReference type="InterPro" id="IPR051783">
    <property type="entry name" value="NAD(P)-dependent_oxidoreduct"/>
</dbReference>
<dbReference type="InterPro" id="IPR036291">
    <property type="entry name" value="NAD(P)-bd_dom_sf"/>
</dbReference>
<evidence type="ECO:0000313" key="2">
    <source>
        <dbReference type="EMBL" id="RRJ93836.1"/>
    </source>
</evidence>
<dbReference type="SUPFAM" id="SSF51735">
    <property type="entry name" value="NAD(P)-binding Rossmann-fold domains"/>
    <property type="match status" value="1"/>
</dbReference>
<dbReference type="Pfam" id="PF01370">
    <property type="entry name" value="Epimerase"/>
    <property type="match status" value="1"/>
</dbReference>
<dbReference type="Gene3D" id="3.40.50.720">
    <property type="entry name" value="NAD(P)-binding Rossmann-like Domain"/>
    <property type="match status" value="1"/>
</dbReference>
<accession>A0A3P3WHS3</accession>
<reference evidence="2 3" key="1">
    <citation type="submission" date="2018-11" db="EMBL/GenBank/DDBJ databases">
        <title>Flavobacterium sp. nov., YIM 102600 draft genome.</title>
        <authorList>
            <person name="Li G."/>
            <person name="Jiang Y."/>
        </authorList>
    </citation>
    <scope>NUCLEOTIDE SEQUENCE [LARGE SCALE GENOMIC DNA]</scope>
    <source>
        <strain evidence="2 3">YIM 102600</strain>
    </source>
</reference>
<proteinExistence type="predicted"/>
<comment type="caution">
    <text evidence="2">The sequence shown here is derived from an EMBL/GenBank/DDBJ whole genome shotgun (WGS) entry which is preliminary data.</text>
</comment>
<name>A0A3P3WHS3_9FLAO</name>
<gene>
    <name evidence="2" type="ORF">EG849_03090</name>
</gene>
<dbReference type="InterPro" id="IPR001509">
    <property type="entry name" value="Epimerase_deHydtase"/>
</dbReference>
<dbReference type="GO" id="GO:0005737">
    <property type="term" value="C:cytoplasm"/>
    <property type="evidence" value="ECO:0007669"/>
    <property type="project" value="TreeGrafter"/>
</dbReference>
<feature type="domain" description="NAD-dependent epimerase/dehydratase" evidence="1">
    <location>
        <begin position="2"/>
        <end position="229"/>
    </location>
</feature>
<protein>
    <submittedName>
        <fullName evidence="2">NAD-dependent epimerase/dehydratase family protein</fullName>
    </submittedName>
</protein>